<comment type="subcellular location">
    <subcellularLocation>
        <location evidence="1">Membrane</location>
        <topology evidence="1">Multi-pass membrane protein</topology>
    </subcellularLocation>
</comment>
<keyword evidence="7 8" id="KW-0472">Membrane</keyword>
<feature type="transmembrane region" description="Helical" evidence="8">
    <location>
        <begin position="30"/>
        <end position="48"/>
    </location>
</feature>
<gene>
    <name evidence="9" type="ORF">ACFPCV_27075</name>
</gene>
<evidence type="ECO:0000313" key="10">
    <source>
        <dbReference type="Proteomes" id="UP001595859"/>
    </source>
</evidence>
<evidence type="ECO:0000256" key="2">
    <source>
        <dbReference type="ARBA" id="ARBA00004863"/>
    </source>
</evidence>
<comment type="pathway">
    <text evidence="2">Quinol/quinone metabolism; menaquinone biosynthesis.</text>
</comment>
<sequence>MTDTALHAARPRAAEPKLVSYARLAKLDVFDYYLSLLVVLSAVLLPLAGFDPAVLVTLAVFGLGTVFMTAAMVAFDDLTGYRDGSDVANYRADPTLRRARRKPLVAGTLTEREVVRFGWVTAVLGAAILTAAVVVTAPYAPQWTIWLTVATFVVALQYSYGLKISYHGFQEAFIAGLGWAMVLAPYGLVTGRFDLFVLVQALLFGLGPLLFGVYSNTNDVTGDRAVGRPTVAALTTPRGNMRFVAALSAGEFLIGAVASATGIAPWWFVLLMLPVTVLRARQFGLGFGPRKDILVARALGFTVHRVTAALLVVANLVLAATS</sequence>
<feature type="transmembrane region" description="Helical" evidence="8">
    <location>
        <begin position="172"/>
        <end position="189"/>
    </location>
</feature>
<dbReference type="Pfam" id="PF01040">
    <property type="entry name" value="UbiA"/>
    <property type="match status" value="1"/>
</dbReference>
<accession>A0ABV9S890</accession>
<evidence type="ECO:0000256" key="8">
    <source>
        <dbReference type="SAM" id="Phobius"/>
    </source>
</evidence>
<protein>
    <submittedName>
        <fullName evidence="9">UbiA family prenyltransferase</fullName>
    </submittedName>
</protein>
<dbReference type="PANTHER" id="PTHR13929:SF0">
    <property type="entry name" value="UBIA PRENYLTRANSFERASE DOMAIN-CONTAINING PROTEIN 1"/>
    <property type="match status" value="1"/>
</dbReference>
<dbReference type="Gene3D" id="1.10.357.140">
    <property type="entry name" value="UbiA prenyltransferase"/>
    <property type="match status" value="1"/>
</dbReference>
<evidence type="ECO:0000256" key="5">
    <source>
        <dbReference type="ARBA" id="ARBA00022692"/>
    </source>
</evidence>
<dbReference type="InterPro" id="IPR000537">
    <property type="entry name" value="UbiA_prenyltransferase"/>
</dbReference>
<keyword evidence="6 8" id="KW-1133">Transmembrane helix</keyword>
<name>A0ABV9S890_9PSEU</name>
<dbReference type="Proteomes" id="UP001595859">
    <property type="component" value="Unassembled WGS sequence"/>
</dbReference>
<keyword evidence="5 8" id="KW-0812">Transmembrane</keyword>
<proteinExistence type="predicted"/>
<organism evidence="9 10">
    <name type="scientific">Actinophytocola glycyrrhizae</name>
    <dbReference type="NCBI Taxonomy" id="2044873"/>
    <lineage>
        <taxon>Bacteria</taxon>
        <taxon>Bacillati</taxon>
        <taxon>Actinomycetota</taxon>
        <taxon>Actinomycetes</taxon>
        <taxon>Pseudonocardiales</taxon>
        <taxon>Pseudonocardiaceae</taxon>
    </lineage>
</organism>
<dbReference type="CDD" id="cd13956">
    <property type="entry name" value="PT_UbiA"/>
    <property type="match status" value="1"/>
</dbReference>
<dbReference type="InterPro" id="IPR044878">
    <property type="entry name" value="UbiA_sf"/>
</dbReference>
<keyword evidence="10" id="KW-1185">Reference proteome</keyword>
<comment type="caution">
    <text evidence="9">The sequence shown here is derived from an EMBL/GenBank/DDBJ whole genome shotgun (WGS) entry which is preliminary data.</text>
</comment>
<evidence type="ECO:0000256" key="6">
    <source>
        <dbReference type="ARBA" id="ARBA00022989"/>
    </source>
</evidence>
<feature type="transmembrane region" description="Helical" evidence="8">
    <location>
        <begin position="195"/>
        <end position="214"/>
    </location>
</feature>
<feature type="transmembrane region" description="Helical" evidence="8">
    <location>
        <begin position="252"/>
        <end position="273"/>
    </location>
</feature>
<reference evidence="10" key="1">
    <citation type="journal article" date="2019" name="Int. J. Syst. Evol. Microbiol.">
        <title>The Global Catalogue of Microorganisms (GCM) 10K type strain sequencing project: providing services to taxonomists for standard genome sequencing and annotation.</title>
        <authorList>
            <consortium name="The Broad Institute Genomics Platform"/>
            <consortium name="The Broad Institute Genome Sequencing Center for Infectious Disease"/>
            <person name="Wu L."/>
            <person name="Ma J."/>
        </authorList>
    </citation>
    <scope>NUCLEOTIDE SEQUENCE [LARGE SCALE GENOMIC DNA]</scope>
    <source>
        <strain evidence="10">ZS-22-S1</strain>
    </source>
</reference>
<evidence type="ECO:0000256" key="7">
    <source>
        <dbReference type="ARBA" id="ARBA00023136"/>
    </source>
</evidence>
<dbReference type="EMBL" id="JBHSIS010000017">
    <property type="protein sequence ID" value="MFC4857174.1"/>
    <property type="molecule type" value="Genomic_DNA"/>
</dbReference>
<dbReference type="PANTHER" id="PTHR13929">
    <property type="entry name" value="1,4-DIHYDROXY-2-NAPHTHOATE OCTAPRENYLTRANSFERASE"/>
    <property type="match status" value="1"/>
</dbReference>
<evidence type="ECO:0000313" key="9">
    <source>
        <dbReference type="EMBL" id="MFC4857174.1"/>
    </source>
</evidence>
<feature type="transmembrane region" description="Helical" evidence="8">
    <location>
        <begin position="54"/>
        <end position="75"/>
    </location>
</feature>
<feature type="transmembrane region" description="Helical" evidence="8">
    <location>
        <begin position="117"/>
        <end position="137"/>
    </location>
</feature>
<evidence type="ECO:0000256" key="4">
    <source>
        <dbReference type="ARBA" id="ARBA00022679"/>
    </source>
</evidence>
<feature type="transmembrane region" description="Helical" evidence="8">
    <location>
        <begin position="293"/>
        <end position="318"/>
    </location>
</feature>
<keyword evidence="4" id="KW-0808">Transferase</keyword>
<evidence type="ECO:0000256" key="1">
    <source>
        <dbReference type="ARBA" id="ARBA00004141"/>
    </source>
</evidence>
<feature type="transmembrane region" description="Helical" evidence="8">
    <location>
        <begin position="143"/>
        <end position="160"/>
    </location>
</feature>
<keyword evidence="3" id="KW-0474">Menaquinone biosynthesis</keyword>
<dbReference type="InterPro" id="IPR026046">
    <property type="entry name" value="UBIAD1"/>
</dbReference>
<evidence type="ECO:0000256" key="3">
    <source>
        <dbReference type="ARBA" id="ARBA00022428"/>
    </source>
</evidence>
<dbReference type="RefSeq" id="WP_378059159.1">
    <property type="nucleotide sequence ID" value="NZ_JBHSIS010000017.1"/>
</dbReference>